<evidence type="ECO:0000259" key="13">
    <source>
        <dbReference type="PROSITE" id="PS50112"/>
    </source>
</evidence>
<dbReference type="InterPro" id="IPR045865">
    <property type="entry name" value="ACT-like_dom_sf"/>
</dbReference>
<keyword evidence="10" id="KW-0804">Transcription</keyword>
<accession>A0A1I1R036</accession>
<dbReference type="Pfam" id="PF00158">
    <property type="entry name" value="Sigma54_activat"/>
    <property type="match status" value="1"/>
</dbReference>
<keyword evidence="3" id="KW-0678">Repressor</keyword>
<evidence type="ECO:0000256" key="11">
    <source>
        <dbReference type="ARBA" id="ARBA00029500"/>
    </source>
</evidence>
<dbReference type="InterPro" id="IPR013767">
    <property type="entry name" value="PAS_fold"/>
</dbReference>
<dbReference type="InterPro" id="IPR002912">
    <property type="entry name" value="ACT_dom"/>
</dbReference>
<keyword evidence="8" id="KW-0238">DNA-binding</keyword>
<dbReference type="Gene3D" id="3.40.50.300">
    <property type="entry name" value="P-loop containing nucleotide triphosphate hydrolases"/>
    <property type="match status" value="1"/>
</dbReference>
<dbReference type="SMART" id="SM00091">
    <property type="entry name" value="PAS"/>
    <property type="match status" value="1"/>
</dbReference>
<dbReference type="SMART" id="SM00382">
    <property type="entry name" value="AAA"/>
    <property type="match status" value="1"/>
</dbReference>
<dbReference type="PROSITE" id="PS51671">
    <property type="entry name" value="ACT"/>
    <property type="match status" value="1"/>
</dbReference>
<evidence type="ECO:0000256" key="10">
    <source>
        <dbReference type="ARBA" id="ARBA00023163"/>
    </source>
</evidence>
<dbReference type="FunFam" id="3.40.50.300:FF:000006">
    <property type="entry name" value="DNA-binding transcriptional regulator NtrC"/>
    <property type="match status" value="1"/>
</dbReference>
<dbReference type="Gene3D" id="3.30.70.260">
    <property type="match status" value="1"/>
</dbReference>
<keyword evidence="6" id="KW-0067">ATP-binding</keyword>
<keyword evidence="16" id="KW-1185">Reference proteome</keyword>
<reference evidence="15 16" key="1">
    <citation type="submission" date="2016-10" db="EMBL/GenBank/DDBJ databases">
        <authorList>
            <person name="de Groot N.N."/>
        </authorList>
    </citation>
    <scope>NUCLEOTIDE SEQUENCE [LARGE SCALE GENOMIC DNA]</scope>
    <source>
        <strain evidence="15 16">DSM 6059</strain>
    </source>
</reference>
<evidence type="ECO:0000256" key="3">
    <source>
        <dbReference type="ARBA" id="ARBA00022491"/>
    </source>
</evidence>
<dbReference type="Pfam" id="PF25601">
    <property type="entry name" value="AAA_lid_14"/>
    <property type="match status" value="1"/>
</dbReference>
<dbReference type="InterPro" id="IPR027417">
    <property type="entry name" value="P-loop_NTPase"/>
</dbReference>
<gene>
    <name evidence="15" type="ORF">SAMN02745724_04066</name>
</gene>
<dbReference type="EMBL" id="FOLO01000045">
    <property type="protein sequence ID" value="SFD27587.1"/>
    <property type="molecule type" value="Genomic_DNA"/>
</dbReference>
<dbReference type="PROSITE" id="PS00675">
    <property type="entry name" value="SIGMA54_INTERACT_1"/>
    <property type="match status" value="1"/>
</dbReference>
<dbReference type="Gene3D" id="3.30.450.20">
    <property type="entry name" value="PAS domain"/>
    <property type="match status" value="1"/>
</dbReference>
<dbReference type="PROSITE" id="PS00688">
    <property type="entry name" value="SIGMA54_INTERACT_3"/>
    <property type="match status" value="1"/>
</dbReference>
<dbReference type="Gene3D" id="1.10.10.60">
    <property type="entry name" value="Homeodomain-like"/>
    <property type="match status" value="1"/>
</dbReference>
<dbReference type="GO" id="GO:0003677">
    <property type="term" value="F:DNA binding"/>
    <property type="evidence" value="ECO:0007669"/>
    <property type="project" value="UniProtKB-KW"/>
</dbReference>
<dbReference type="Pfam" id="PF18024">
    <property type="entry name" value="HTH_50"/>
    <property type="match status" value="1"/>
</dbReference>
<proteinExistence type="predicted"/>
<comment type="subcellular location">
    <subcellularLocation>
        <location evidence="1">Cytoplasm</location>
    </subcellularLocation>
</comment>
<keyword evidence="4" id="KW-0547">Nucleotide-binding</keyword>
<keyword evidence="5" id="KW-0058">Aromatic hydrocarbons catabolism</keyword>
<dbReference type="PANTHER" id="PTHR32071:SF3">
    <property type="entry name" value="HTH-TYPE TRANSCRIPTIONAL REGULATORY PROTEIN TYRR"/>
    <property type="match status" value="1"/>
</dbReference>
<dbReference type="CDD" id="cd00009">
    <property type="entry name" value="AAA"/>
    <property type="match status" value="1"/>
</dbReference>
<feature type="domain" description="PAS" evidence="13">
    <location>
        <begin position="76"/>
        <end position="127"/>
    </location>
</feature>
<dbReference type="InterPro" id="IPR025943">
    <property type="entry name" value="Sigma_54_int_dom_ATP-bd_2"/>
</dbReference>
<dbReference type="Proteomes" id="UP000198862">
    <property type="component" value="Unassembled WGS sequence"/>
</dbReference>
<evidence type="ECO:0000259" key="14">
    <source>
        <dbReference type="PROSITE" id="PS51671"/>
    </source>
</evidence>
<evidence type="ECO:0000313" key="16">
    <source>
        <dbReference type="Proteomes" id="UP000198862"/>
    </source>
</evidence>
<protein>
    <recommendedName>
        <fullName evidence="11">HTH-type transcriptional regulatory protein TyrR</fullName>
    </recommendedName>
</protein>
<dbReference type="AlphaFoldDB" id="A0A1I1R036"/>
<evidence type="ECO:0000256" key="1">
    <source>
        <dbReference type="ARBA" id="ARBA00004496"/>
    </source>
</evidence>
<dbReference type="OrthoDB" id="9804019at2"/>
<organism evidence="15 16">
    <name type="scientific">Pseudoalteromonas denitrificans DSM 6059</name>
    <dbReference type="NCBI Taxonomy" id="1123010"/>
    <lineage>
        <taxon>Bacteria</taxon>
        <taxon>Pseudomonadati</taxon>
        <taxon>Pseudomonadota</taxon>
        <taxon>Gammaproteobacteria</taxon>
        <taxon>Alteromonadales</taxon>
        <taxon>Pseudoalteromonadaceae</taxon>
        <taxon>Pseudoalteromonas</taxon>
    </lineage>
</organism>
<dbReference type="Pfam" id="PF00989">
    <property type="entry name" value="PAS"/>
    <property type="match status" value="1"/>
</dbReference>
<dbReference type="GO" id="GO:0006355">
    <property type="term" value="P:regulation of DNA-templated transcription"/>
    <property type="evidence" value="ECO:0007669"/>
    <property type="project" value="InterPro"/>
</dbReference>
<dbReference type="InterPro" id="IPR002078">
    <property type="entry name" value="Sigma_54_int"/>
</dbReference>
<evidence type="ECO:0000313" key="15">
    <source>
        <dbReference type="EMBL" id="SFD27587.1"/>
    </source>
</evidence>
<dbReference type="SUPFAM" id="SSF52540">
    <property type="entry name" value="P-loop containing nucleoside triphosphate hydrolases"/>
    <property type="match status" value="1"/>
</dbReference>
<dbReference type="NCBIfam" id="TIGR00229">
    <property type="entry name" value="sensory_box"/>
    <property type="match status" value="1"/>
</dbReference>
<dbReference type="InterPro" id="IPR025662">
    <property type="entry name" value="Sigma_54_int_dom_ATP-bd_1"/>
</dbReference>
<dbReference type="InterPro" id="IPR025944">
    <property type="entry name" value="Sigma_54_int_dom_CS"/>
</dbReference>
<dbReference type="GO" id="GO:0005737">
    <property type="term" value="C:cytoplasm"/>
    <property type="evidence" value="ECO:0007669"/>
    <property type="project" value="UniProtKB-SubCell"/>
</dbReference>
<keyword evidence="7" id="KW-0805">Transcription regulation</keyword>
<evidence type="ECO:0000256" key="7">
    <source>
        <dbReference type="ARBA" id="ARBA00023015"/>
    </source>
</evidence>
<dbReference type="CDD" id="cd00130">
    <property type="entry name" value="PAS"/>
    <property type="match status" value="1"/>
</dbReference>
<evidence type="ECO:0000256" key="2">
    <source>
        <dbReference type="ARBA" id="ARBA00022490"/>
    </source>
</evidence>
<keyword evidence="9" id="KW-0010">Activator</keyword>
<dbReference type="InterPro" id="IPR003593">
    <property type="entry name" value="AAA+_ATPase"/>
</dbReference>
<dbReference type="InterPro" id="IPR009057">
    <property type="entry name" value="Homeodomain-like_sf"/>
</dbReference>
<dbReference type="PROSITE" id="PS50045">
    <property type="entry name" value="SIGMA54_INTERACT_4"/>
    <property type="match status" value="1"/>
</dbReference>
<dbReference type="PROSITE" id="PS50112">
    <property type="entry name" value="PAS"/>
    <property type="match status" value="1"/>
</dbReference>
<dbReference type="PANTHER" id="PTHR32071">
    <property type="entry name" value="TRANSCRIPTIONAL REGULATORY PROTEIN"/>
    <property type="match status" value="1"/>
</dbReference>
<dbReference type="SUPFAM" id="SSF55785">
    <property type="entry name" value="PYP-like sensor domain (PAS domain)"/>
    <property type="match status" value="1"/>
</dbReference>
<evidence type="ECO:0000256" key="6">
    <source>
        <dbReference type="ARBA" id="ARBA00022840"/>
    </source>
</evidence>
<dbReference type="InterPro" id="IPR000014">
    <property type="entry name" value="PAS"/>
</dbReference>
<dbReference type="GO" id="GO:0005524">
    <property type="term" value="F:ATP binding"/>
    <property type="evidence" value="ECO:0007669"/>
    <property type="project" value="UniProtKB-KW"/>
</dbReference>
<evidence type="ECO:0000256" key="5">
    <source>
        <dbReference type="ARBA" id="ARBA00022797"/>
    </source>
</evidence>
<evidence type="ECO:0000256" key="9">
    <source>
        <dbReference type="ARBA" id="ARBA00023159"/>
    </source>
</evidence>
<dbReference type="Gene3D" id="1.10.8.60">
    <property type="match status" value="1"/>
</dbReference>
<dbReference type="SUPFAM" id="SSF46689">
    <property type="entry name" value="Homeodomain-like"/>
    <property type="match status" value="1"/>
</dbReference>
<dbReference type="InterPro" id="IPR035965">
    <property type="entry name" value="PAS-like_dom_sf"/>
</dbReference>
<name>A0A1I1R036_9GAMM</name>
<dbReference type="InterPro" id="IPR058031">
    <property type="entry name" value="AAA_lid_NorR"/>
</dbReference>
<dbReference type="SUPFAM" id="SSF55021">
    <property type="entry name" value="ACT-like"/>
    <property type="match status" value="1"/>
</dbReference>
<evidence type="ECO:0000256" key="4">
    <source>
        <dbReference type="ARBA" id="ARBA00022741"/>
    </source>
</evidence>
<evidence type="ECO:0000256" key="8">
    <source>
        <dbReference type="ARBA" id="ARBA00023125"/>
    </source>
</evidence>
<feature type="domain" description="ACT" evidence="14">
    <location>
        <begin position="2"/>
        <end position="73"/>
    </location>
</feature>
<sequence length="509" mass="56895">MKLKILCEDRLGMTQEILSTIVQNGWNLTAMEMSSEKIFVHFEQGRSSFENINTALKKISGVTDVIEVDLLPSEQKRKHLDALLSKLPDPLVDIDFEGRILVANTAAEIAFGIEKSTLIGREIAELIGVSINKILPSEETSFEVSCANKQYLMDITPVYSQNKTTGAVIVLRSPQRLGQQISSIDPKKGENIESMVGQCHKMKLIQQQTRRFAKLDLPVLVVGETGTGKELLARALHESGPRAKAPFLAINCATLAENLLESELFGYAPGAFTGAKQGGKPGLFELAENGTVFLDEIAEMSVYLQAKLLRFLQEFTFRRIGGTQEIKVNIRIVCATHKDLDKMMVEGNFRDDLFYRLNVLSLHLPALRERVEDIPALIKRFTLNASEQININCPEFSSSAIALLQKSSWPGNIRELQNVIFRTLALVDKSIIDHNDISFTSIKEEKENSVYKSTEITCLESALESYEKKLLQALYINFPSTRKLAQRLNVSNATISRKLNKYGIKLSPD</sequence>
<evidence type="ECO:0000259" key="12">
    <source>
        <dbReference type="PROSITE" id="PS50045"/>
    </source>
</evidence>
<keyword evidence="2" id="KW-0963">Cytoplasm</keyword>
<dbReference type="InterPro" id="IPR030828">
    <property type="entry name" value="HTH_TyrR"/>
</dbReference>
<dbReference type="NCBIfam" id="TIGR04381">
    <property type="entry name" value="HTH_TypR"/>
    <property type="match status" value="1"/>
</dbReference>
<dbReference type="PROSITE" id="PS00676">
    <property type="entry name" value="SIGMA54_INTERACT_2"/>
    <property type="match status" value="1"/>
</dbReference>
<feature type="domain" description="Sigma-54 factor interaction" evidence="12">
    <location>
        <begin position="195"/>
        <end position="425"/>
    </location>
</feature>